<feature type="transmembrane region" description="Helical" evidence="7">
    <location>
        <begin position="366"/>
        <end position="385"/>
    </location>
</feature>
<feature type="transmembrane region" description="Helical" evidence="7">
    <location>
        <begin position="198"/>
        <end position="221"/>
    </location>
</feature>
<feature type="transmembrane region" description="Helical" evidence="7">
    <location>
        <begin position="139"/>
        <end position="160"/>
    </location>
</feature>
<gene>
    <name evidence="9" type="ORF">CUD01_21330</name>
</gene>
<evidence type="ECO:0000256" key="6">
    <source>
        <dbReference type="ARBA" id="ARBA00023136"/>
    </source>
</evidence>
<evidence type="ECO:0000256" key="3">
    <source>
        <dbReference type="ARBA" id="ARBA00022475"/>
    </source>
</evidence>
<feature type="transmembrane region" description="Helical" evidence="7">
    <location>
        <begin position="51"/>
        <end position="68"/>
    </location>
</feature>
<protein>
    <submittedName>
        <fullName evidence="9">MFS transporter</fullName>
    </submittedName>
</protein>
<name>A0A4Y3KB59_CELUD</name>
<comment type="subcellular location">
    <subcellularLocation>
        <location evidence="1">Cell membrane</location>
        <topology evidence="1">Multi-pass membrane protein</topology>
    </subcellularLocation>
</comment>
<keyword evidence="2" id="KW-0813">Transport</keyword>
<evidence type="ECO:0000313" key="10">
    <source>
        <dbReference type="Proteomes" id="UP000315842"/>
    </source>
</evidence>
<dbReference type="PROSITE" id="PS50850">
    <property type="entry name" value="MFS"/>
    <property type="match status" value="1"/>
</dbReference>
<evidence type="ECO:0000313" key="9">
    <source>
        <dbReference type="EMBL" id="GEA81689.1"/>
    </source>
</evidence>
<dbReference type="InterPro" id="IPR036259">
    <property type="entry name" value="MFS_trans_sf"/>
</dbReference>
<organism evidence="9 10">
    <name type="scientific">Cellulomonas uda</name>
    <dbReference type="NCBI Taxonomy" id="1714"/>
    <lineage>
        <taxon>Bacteria</taxon>
        <taxon>Bacillati</taxon>
        <taxon>Actinomycetota</taxon>
        <taxon>Actinomycetes</taxon>
        <taxon>Micrococcales</taxon>
        <taxon>Cellulomonadaceae</taxon>
        <taxon>Cellulomonas</taxon>
    </lineage>
</organism>
<dbReference type="GO" id="GO:0005886">
    <property type="term" value="C:plasma membrane"/>
    <property type="evidence" value="ECO:0007669"/>
    <property type="project" value="UniProtKB-SubCell"/>
</dbReference>
<dbReference type="PANTHER" id="PTHR42718">
    <property type="entry name" value="MAJOR FACILITATOR SUPERFAMILY MULTIDRUG TRANSPORTER MFSC"/>
    <property type="match status" value="1"/>
</dbReference>
<dbReference type="RefSeq" id="WP_141321017.1">
    <property type="nucleotide sequence ID" value="NZ_BJLP01000035.1"/>
</dbReference>
<feature type="domain" description="Major facilitator superfamily (MFS) profile" evidence="8">
    <location>
        <begin position="14"/>
        <end position="505"/>
    </location>
</feature>
<dbReference type="SUPFAM" id="SSF103473">
    <property type="entry name" value="MFS general substrate transporter"/>
    <property type="match status" value="1"/>
</dbReference>
<evidence type="ECO:0000256" key="2">
    <source>
        <dbReference type="ARBA" id="ARBA00022448"/>
    </source>
</evidence>
<feature type="transmembrane region" description="Helical" evidence="7">
    <location>
        <begin position="271"/>
        <end position="295"/>
    </location>
</feature>
<dbReference type="InterPro" id="IPR011701">
    <property type="entry name" value="MFS"/>
</dbReference>
<keyword evidence="5 7" id="KW-1133">Transmembrane helix</keyword>
<dbReference type="Gene3D" id="1.20.1250.20">
    <property type="entry name" value="MFS general substrate transporter like domains"/>
    <property type="match status" value="1"/>
</dbReference>
<dbReference type="AlphaFoldDB" id="A0A4Y3KB59"/>
<sequence length="521" mass="52321">MSITAPQRTSSRSLVLCACLAQVVVVLDTTIIAVALPDAQAELGFGDADRQWAITAYTLAFGSLLLVGGRISQVLGARRAFMLGVAGFGAVSLAGGFATSFGLLVAARVAQGVFAALMAPTNLSLMNTAFPGKDERAKAFAIFGAVAGAGAALGLVLGGALTQAGSWRWCFFVNVPLALVTVLLATRGLRGTSPARRGVVLEDAAGLLLGSSAVFCVVLGFSRAETLGWGHPLTVGLLSAGVLLGAGFLARERVAPAPLVPLSIVTDARRASSYLTIGLVGLAQMGSSLYLTFYLQRDLGYTPLRTGVAFLPMVGGLVVAAVVSTRVLVPRVGLAATFVTGAAVQAAGFAWIATRVDVTTTDAGPLVAPMVVAGIGLGLVMAPAMSSATHGIGPAHSSIASAFANTSQQLGASLGVAFLSTVAADAMTRTLTSGADELRASIASAVAAAGAEPGSAQAAAIRDQLVAQAARSAEISAYSTGLTVLALICAGVALAVVAVFAADRRHGGRGSRTDDLVEATA</sequence>
<feature type="transmembrane region" description="Helical" evidence="7">
    <location>
        <begin position="166"/>
        <end position="186"/>
    </location>
</feature>
<dbReference type="PANTHER" id="PTHR42718:SF46">
    <property type="entry name" value="BLR6921 PROTEIN"/>
    <property type="match status" value="1"/>
</dbReference>
<feature type="transmembrane region" description="Helical" evidence="7">
    <location>
        <begin position="307"/>
        <end position="325"/>
    </location>
</feature>
<evidence type="ECO:0000256" key="4">
    <source>
        <dbReference type="ARBA" id="ARBA00022692"/>
    </source>
</evidence>
<feature type="transmembrane region" description="Helical" evidence="7">
    <location>
        <begin position="481"/>
        <end position="502"/>
    </location>
</feature>
<keyword evidence="4 7" id="KW-0812">Transmembrane</keyword>
<comment type="caution">
    <text evidence="9">The sequence shown here is derived from an EMBL/GenBank/DDBJ whole genome shotgun (WGS) entry which is preliminary data.</text>
</comment>
<dbReference type="Proteomes" id="UP000315842">
    <property type="component" value="Unassembled WGS sequence"/>
</dbReference>
<feature type="transmembrane region" description="Helical" evidence="7">
    <location>
        <begin position="233"/>
        <end position="250"/>
    </location>
</feature>
<feature type="transmembrane region" description="Helical" evidence="7">
    <location>
        <begin position="332"/>
        <end position="354"/>
    </location>
</feature>
<evidence type="ECO:0000259" key="8">
    <source>
        <dbReference type="PROSITE" id="PS50850"/>
    </source>
</evidence>
<keyword evidence="6 7" id="KW-0472">Membrane</keyword>
<proteinExistence type="predicted"/>
<evidence type="ECO:0000256" key="7">
    <source>
        <dbReference type="SAM" id="Phobius"/>
    </source>
</evidence>
<keyword evidence="10" id="KW-1185">Reference proteome</keyword>
<dbReference type="InterPro" id="IPR020846">
    <property type="entry name" value="MFS_dom"/>
</dbReference>
<evidence type="ECO:0000256" key="5">
    <source>
        <dbReference type="ARBA" id="ARBA00022989"/>
    </source>
</evidence>
<accession>A0A4Y3KB59</accession>
<dbReference type="EMBL" id="BJLP01000035">
    <property type="protein sequence ID" value="GEA81689.1"/>
    <property type="molecule type" value="Genomic_DNA"/>
</dbReference>
<evidence type="ECO:0000256" key="1">
    <source>
        <dbReference type="ARBA" id="ARBA00004651"/>
    </source>
</evidence>
<reference evidence="9 10" key="1">
    <citation type="submission" date="2019-06" db="EMBL/GenBank/DDBJ databases">
        <title>Whole genome shotgun sequence of Cellulomonas uda NBRC 3747.</title>
        <authorList>
            <person name="Hosoyama A."/>
            <person name="Uohara A."/>
            <person name="Ohji S."/>
            <person name="Ichikawa N."/>
        </authorList>
    </citation>
    <scope>NUCLEOTIDE SEQUENCE [LARGE SCALE GENOMIC DNA]</scope>
    <source>
        <strain evidence="9 10">NBRC 3747</strain>
    </source>
</reference>
<keyword evidence="3" id="KW-1003">Cell membrane</keyword>
<dbReference type="GO" id="GO:0022857">
    <property type="term" value="F:transmembrane transporter activity"/>
    <property type="evidence" value="ECO:0007669"/>
    <property type="project" value="InterPro"/>
</dbReference>
<dbReference type="Pfam" id="PF07690">
    <property type="entry name" value="MFS_1"/>
    <property type="match status" value="1"/>
</dbReference>
<dbReference type="CDD" id="cd17321">
    <property type="entry name" value="MFS_MMR_MDR_like"/>
    <property type="match status" value="1"/>
</dbReference>
<feature type="transmembrane region" description="Helical" evidence="7">
    <location>
        <begin position="80"/>
        <end position="103"/>
    </location>
</feature>